<dbReference type="InterPro" id="IPR029058">
    <property type="entry name" value="AB_hydrolase_fold"/>
</dbReference>
<evidence type="ECO:0000256" key="1">
    <source>
        <dbReference type="ARBA" id="ARBA00022801"/>
    </source>
</evidence>
<evidence type="ECO:0000313" key="4">
    <source>
        <dbReference type="Proteomes" id="UP000427906"/>
    </source>
</evidence>
<dbReference type="InterPro" id="IPR022742">
    <property type="entry name" value="Hydrolase_4"/>
</dbReference>
<keyword evidence="1" id="KW-0378">Hydrolase</keyword>
<accession>A0A5K7YKB2</accession>
<dbReference type="GO" id="GO:0004553">
    <property type="term" value="F:hydrolase activity, hydrolyzing O-glycosyl compounds"/>
    <property type="evidence" value="ECO:0007669"/>
    <property type="project" value="TreeGrafter"/>
</dbReference>
<keyword evidence="3" id="KW-0808">Transferase</keyword>
<dbReference type="Pfam" id="PF12146">
    <property type="entry name" value="Hydrolase_4"/>
    <property type="match status" value="1"/>
</dbReference>
<dbReference type="PANTHER" id="PTHR16138">
    <property type="entry name" value="MYCOPHENOLIC ACID ACYL-GLUCURONIDE ESTERASE, MITOCHONDRIAL"/>
    <property type="match status" value="1"/>
</dbReference>
<evidence type="ECO:0000259" key="2">
    <source>
        <dbReference type="Pfam" id="PF12146"/>
    </source>
</evidence>
<dbReference type="SUPFAM" id="SSF53474">
    <property type="entry name" value="alpha/beta-Hydrolases"/>
    <property type="match status" value="1"/>
</dbReference>
<dbReference type="KEGG" id="dalk:DSCA_11610"/>
<dbReference type="PANTHER" id="PTHR16138:SF7">
    <property type="entry name" value="PALMITOYL-PROTEIN THIOESTERASE ABHD10, MITOCHONDRIAL"/>
    <property type="match status" value="1"/>
</dbReference>
<dbReference type="InterPro" id="IPR052382">
    <property type="entry name" value="ABHD10_acyl-thioesterase"/>
</dbReference>
<sequence length="233" mass="25133">MDFVVDGLKLSGVLHLPERPPLAVIVGCHGLMANKNSPKQIELARGCLANGMAYFRFDHRGCGQSDGVFEKDTTLENRTSDLTAAVHAVEGLMGKKMPVGLFGSSLGGTVCLTAASGLSPFAIVTLAAPVESRSIRMPEESPESLKNEIGGKRMTFNIGGLMTAIHHILVVHGSSDETVSVENARTIYRMAGEPRKKLILNDGDHRISNRTHQEIFIQAALKWFVDCCPPPAK</sequence>
<dbReference type="AlphaFoldDB" id="A0A5K7YKB2"/>
<protein>
    <submittedName>
        <fullName evidence="3">Acetyltransferase</fullName>
    </submittedName>
</protein>
<proteinExistence type="predicted"/>
<dbReference type="EMBL" id="AP021874">
    <property type="protein sequence ID" value="BBO67231.1"/>
    <property type="molecule type" value="Genomic_DNA"/>
</dbReference>
<feature type="domain" description="Serine aminopeptidase S33" evidence="2">
    <location>
        <begin position="20"/>
        <end position="129"/>
    </location>
</feature>
<keyword evidence="4" id="KW-1185">Reference proteome</keyword>
<evidence type="ECO:0000313" key="3">
    <source>
        <dbReference type="EMBL" id="BBO67231.1"/>
    </source>
</evidence>
<gene>
    <name evidence="3" type="ORF">DSCA_11610</name>
</gene>
<dbReference type="GO" id="GO:0016740">
    <property type="term" value="F:transferase activity"/>
    <property type="evidence" value="ECO:0007669"/>
    <property type="project" value="UniProtKB-KW"/>
</dbReference>
<dbReference type="Proteomes" id="UP000427906">
    <property type="component" value="Chromosome"/>
</dbReference>
<reference evidence="3 4" key="1">
    <citation type="submission" date="2019-11" db="EMBL/GenBank/DDBJ databases">
        <title>Comparative genomics of hydrocarbon-degrading Desulfosarcina strains.</title>
        <authorList>
            <person name="Watanabe M."/>
            <person name="Kojima H."/>
            <person name="Fukui M."/>
        </authorList>
    </citation>
    <scope>NUCLEOTIDE SEQUENCE [LARGE SCALE GENOMIC DNA]</scope>
    <source>
        <strain evidence="3 4">PL12</strain>
    </source>
</reference>
<organism evidence="3 4">
    <name type="scientific">Desulfosarcina alkanivorans</name>
    <dbReference type="NCBI Taxonomy" id="571177"/>
    <lineage>
        <taxon>Bacteria</taxon>
        <taxon>Pseudomonadati</taxon>
        <taxon>Thermodesulfobacteriota</taxon>
        <taxon>Desulfobacteria</taxon>
        <taxon>Desulfobacterales</taxon>
        <taxon>Desulfosarcinaceae</taxon>
        <taxon>Desulfosarcina</taxon>
    </lineage>
</organism>
<name>A0A5K7YKB2_9BACT</name>
<dbReference type="RefSeq" id="WP_167527626.1">
    <property type="nucleotide sequence ID" value="NZ_AP021874.1"/>
</dbReference>
<dbReference type="Gene3D" id="3.40.50.1820">
    <property type="entry name" value="alpha/beta hydrolase"/>
    <property type="match status" value="1"/>
</dbReference>